<accession>O57054</accession>
<feature type="non-terminal residue" evidence="2">
    <location>
        <position position="1"/>
    </location>
</feature>
<gene>
    <name evidence="2" type="primary">env</name>
</gene>
<proteinExistence type="predicted"/>
<keyword evidence="2" id="KW-0261">Viral envelope protein</keyword>
<dbReference type="GO" id="GO:0019031">
    <property type="term" value="C:viral envelope"/>
    <property type="evidence" value="ECO:0007669"/>
    <property type="project" value="UniProtKB-KW"/>
</dbReference>
<reference evidence="2" key="1">
    <citation type="journal article" date="1998" name="J. Infect. Dis.">
        <title>Evidence of Nef truncation in human immunodeficiency virus type 2 infection.</title>
        <authorList>
            <person name="Switzer W.M."/>
            <person name="Wiktor S."/>
            <person name="Soriano V."/>
            <person name="Silva-Graca A."/>
            <person name="Mansinho K."/>
            <person name="Coulibaly I.M."/>
            <person name="Ekpini E."/>
            <person name="Greenberg A.E."/>
            <person name="Folks T.M."/>
            <person name="Heneine W."/>
        </authorList>
    </citation>
    <scope>NUCLEOTIDE SEQUENCE</scope>
</reference>
<name>O57054_9HIV2</name>
<protein>
    <submittedName>
        <fullName evidence="2">Envelope glycoprotein</fullName>
    </submittedName>
</protein>
<dbReference type="EMBL" id="U76643">
    <property type="protein sequence ID" value="AAC04231.1"/>
    <property type="molecule type" value="Genomic_DNA"/>
</dbReference>
<organismHost>
    <name type="scientific">Homo sapiens</name>
    <name type="common">Human</name>
    <dbReference type="NCBI Taxonomy" id="9606"/>
</organismHost>
<keyword evidence="2" id="KW-0946">Virion</keyword>
<evidence type="ECO:0000313" key="2">
    <source>
        <dbReference type="EMBL" id="AAC04231.1"/>
    </source>
</evidence>
<feature type="region of interest" description="Disordered" evidence="1">
    <location>
        <begin position="65"/>
        <end position="90"/>
    </location>
</feature>
<sequence length="90" mass="9988">WLYNGCRNSLLKTYQILQPILRPLRLPLAYLQYGISWFQEAVQAAATWARNKVPQMLWMAVETSTSAGNRRGQGGGNPLPNAPSTNLSLG</sequence>
<evidence type="ECO:0000256" key="1">
    <source>
        <dbReference type="SAM" id="MobiDB-lite"/>
    </source>
</evidence>
<organism evidence="2">
    <name type="scientific">Human immunodeficiency virus 2</name>
    <dbReference type="NCBI Taxonomy" id="11709"/>
    <lineage>
        <taxon>Viruses</taxon>
        <taxon>Riboviria</taxon>
        <taxon>Pararnavirae</taxon>
        <taxon>Artverviricota</taxon>
        <taxon>Revtraviricetes</taxon>
        <taxon>Ortervirales</taxon>
        <taxon>Retroviridae</taxon>
        <taxon>Orthoretrovirinae</taxon>
        <taxon>Lentivirus</taxon>
        <taxon>Lentivirus humimdef2</taxon>
    </lineage>
</organism>